<dbReference type="PANTHER" id="PTHR21184">
    <property type="entry name" value="MENORIN (DENDRITIC BRANCHING PROTEIN)"/>
    <property type="match status" value="1"/>
</dbReference>
<dbReference type="EMBL" id="CAJNOK010014811">
    <property type="protein sequence ID" value="CAF1212397.1"/>
    <property type="molecule type" value="Genomic_DNA"/>
</dbReference>
<sequence>MFCPAETRVSAREVSPQEHRVFCCQIVFIEADILIGQSSTSESAAIMAHPPYTSSDLDFATFLQLAKSSEKGLKLDFKDINAVQSCLNELKLQKEQINGPILLNAALVHGGFGSRKPITAEKFLHECLSFSFNVA</sequence>
<accession>A0A8S2ELG3</accession>
<evidence type="ECO:0000313" key="3">
    <source>
        <dbReference type="EMBL" id="CAF1212397.1"/>
    </source>
</evidence>
<evidence type="ECO:0000313" key="5">
    <source>
        <dbReference type="Proteomes" id="UP000677228"/>
    </source>
</evidence>
<dbReference type="PANTHER" id="PTHR21184:SF6">
    <property type="entry name" value="CONSERVED PLASMA MEMBRANE PROTEIN"/>
    <property type="match status" value="1"/>
</dbReference>
<reference evidence="3" key="1">
    <citation type="submission" date="2021-02" db="EMBL/GenBank/DDBJ databases">
        <authorList>
            <person name="Nowell W R."/>
        </authorList>
    </citation>
    <scope>NUCLEOTIDE SEQUENCE</scope>
</reference>
<name>A0A8S2ELG3_9BILA</name>
<proteinExistence type="inferred from homology"/>
<evidence type="ECO:0000259" key="2">
    <source>
        <dbReference type="Pfam" id="PF10223"/>
    </source>
</evidence>
<dbReference type="GO" id="GO:0005615">
    <property type="term" value="C:extracellular space"/>
    <property type="evidence" value="ECO:0007669"/>
    <property type="project" value="TreeGrafter"/>
</dbReference>
<comment type="similarity">
    <text evidence="1">Belongs to the menorin family.</text>
</comment>
<dbReference type="AlphaFoldDB" id="A0A8S2ELG3"/>
<evidence type="ECO:0000256" key="1">
    <source>
        <dbReference type="ARBA" id="ARBA00044953"/>
    </source>
</evidence>
<evidence type="ECO:0000313" key="4">
    <source>
        <dbReference type="EMBL" id="CAF4021341.1"/>
    </source>
</evidence>
<dbReference type="Proteomes" id="UP000677228">
    <property type="component" value="Unassembled WGS sequence"/>
</dbReference>
<protein>
    <recommendedName>
        <fullName evidence="2">Menorin-like domain-containing protein</fullName>
    </recommendedName>
</protein>
<gene>
    <name evidence="3" type="ORF">OVA965_LOCUS24519</name>
    <name evidence="4" type="ORF">TMI583_LOCUS25241</name>
</gene>
<dbReference type="Proteomes" id="UP000682733">
    <property type="component" value="Unassembled WGS sequence"/>
</dbReference>
<dbReference type="InterPro" id="IPR019356">
    <property type="entry name" value="Menorin_dom"/>
</dbReference>
<comment type="caution">
    <text evidence="3">The sequence shown here is derived from an EMBL/GenBank/DDBJ whole genome shotgun (WGS) entry which is preliminary data.</text>
</comment>
<dbReference type="Pfam" id="PF10223">
    <property type="entry name" value="Menorin_N"/>
    <property type="match status" value="1"/>
</dbReference>
<organism evidence="3 5">
    <name type="scientific">Didymodactylos carnosus</name>
    <dbReference type="NCBI Taxonomy" id="1234261"/>
    <lineage>
        <taxon>Eukaryota</taxon>
        <taxon>Metazoa</taxon>
        <taxon>Spiralia</taxon>
        <taxon>Gnathifera</taxon>
        <taxon>Rotifera</taxon>
        <taxon>Eurotatoria</taxon>
        <taxon>Bdelloidea</taxon>
        <taxon>Philodinida</taxon>
        <taxon>Philodinidae</taxon>
        <taxon>Didymodactylos</taxon>
    </lineage>
</organism>
<dbReference type="EMBL" id="CAJOBA010036348">
    <property type="protein sequence ID" value="CAF4021341.1"/>
    <property type="molecule type" value="Genomic_DNA"/>
</dbReference>
<feature type="domain" description="Menorin-like" evidence="2">
    <location>
        <begin position="25"/>
        <end position="129"/>
    </location>
</feature>